<dbReference type="PROSITE" id="PS51790">
    <property type="entry name" value="MSRB"/>
    <property type="match status" value="1"/>
</dbReference>
<evidence type="ECO:0000256" key="1">
    <source>
        <dbReference type="ARBA" id="ARBA00023002"/>
    </source>
</evidence>
<dbReference type="Gene3D" id="2.170.150.20">
    <property type="entry name" value="Peptide methionine sulfoxide reductase"/>
    <property type="match status" value="1"/>
</dbReference>
<dbReference type="SUPFAM" id="SSF51316">
    <property type="entry name" value="Mss4-like"/>
    <property type="match status" value="1"/>
</dbReference>
<dbReference type="HOGENOM" id="CLU_3194625_0_0_2"/>
<keyword evidence="1" id="KW-0560">Oxidoreductase</keyword>
<sequence>MLEQGHRPPFSGEYNNCKDKGIYKCVYCGISLFSSDEVRLGYRLA</sequence>
<dbReference type="EMBL" id="CP002408">
    <property type="protein sequence ID" value="AFU57215.1"/>
    <property type="molecule type" value="Genomic_DNA"/>
</dbReference>
<dbReference type="InterPro" id="IPR011057">
    <property type="entry name" value="Mss4-like_sf"/>
</dbReference>
<dbReference type="STRING" id="1237085.Ngar_c02670"/>
<evidence type="ECO:0000313" key="4">
    <source>
        <dbReference type="Proteomes" id="UP000008037"/>
    </source>
</evidence>
<proteinExistence type="predicted"/>
<feature type="domain" description="MsrB" evidence="2">
    <location>
        <begin position="1"/>
        <end position="45"/>
    </location>
</feature>
<protein>
    <submittedName>
        <fullName evidence="3">Putative methionine-R-sulfoxide reductase</fullName>
    </submittedName>
</protein>
<dbReference type="BioCyc" id="CNIT1237085:G1324-267-MONOMER"/>
<evidence type="ECO:0000259" key="2">
    <source>
        <dbReference type="PROSITE" id="PS51790"/>
    </source>
</evidence>
<dbReference type="KEGG" id="nga:Ngar_c02670"/>
<dbReference type="GO" id="GO:0033743">
    <property type="term" value="F:peptide-methionine (R)-S-oxide reductase activity"/>
    <property type="evidence" value="ECO:0007669"/>
    <property type="project" value="InterPro"/>
</dbReference>
<accession>K0ICD7</accession>
<dbReference type="Proteomes" id="UP000008037">
    <property type="component" value="Chromosome"/>
</dbReference>
<dbReference type="AlphaFoldDB" id="K0ICD7"/>
<name>K0ICD7_NITGG</name>
<gene>
    <name evidence="3" type="ordered locus">Ngar_c02670</name>
</gene>
<dbReference type="InterPro" id="IPR002579">
    <property type="entry name" value="Met_Sox_Rdtase_MsrB_dom"/>
</dbReference>
<dbReference type="Pfam" id="PF01641">
    <property type="entry name" value="SelR"/>
    <property type="match status" value="1"/>
</dbReference>
<organism evidence="3 4">
    <name type="scientific">Nitrososphaera gargensis (strain Ga9.2)</name>
    <dbReference type="NCBI Taxonomy" id="1237085"/>
    <lineage>
        <taxon>Archaea</taxon>
        <taxon>Nitrososphaerota</taxon>
        <taxon>Nitrososphaeria</taxon>
        <taxon>Nitrososphaerales</taxon>
        <taxon>Nitrososphaeraceae</taxon>
        <taxon>Nitrososphaera</taxon>
    </lineage>
</organism>
<dbReference type="InParanoid" id="K0ICD7"/>
<keyword evidence="4" id="KW-1185">Reference proteome</keyword>
<reference evidence="3 4" key="1">
    <citation type="journal article" date="2012" name="Environ. Microbiol.">
        <title>The genome of the ammonia-oxidizing Candidatus Nitrososphaera gargensis: insights into metabolic versatility and environmental adaptations.</title>
        <authorList>
            <person name="Spang A."/>
            <person name="Poehlein A."/>
            <person name="Offre P."/>
            <person name="Zumbragel S."/>
            <person name="Haider S."/>
            <person name="Rychlik N."/>
            <person name="Nowka B."/>
            <person name="Schmeisser C."/>
            <person name="Lebedeva E.V."/>
            <person name="Rattei T."/>
            <person name="Bohm C."/>
            <person name="Schmid M."/>
            <person name="Galushko A."/>
            <person name="Hatzenpichler R."/>
            <person name="Weinmaier T."/>
            <person name="Daniel R."/>
            <person name="Schleper C."/>
            <person name="Spieck E."/>
            <person name="Streit W."/>
            <person name="Wagner M."/>
        </authorList>
    </citation>
    <scope>NUCLEOTIDE SEQUENCE [LARGE SCALE GENOMIC DNA]</scope>
    <source>
        <strain evidence="4">Ga9.2</strain>
    </source>
</reference>
<evidence type="ECO:0000313" key="3">
    <source>
        <dbReference type="EMBL" id="AFU57215.1"/>
    </source>
</evidence>